<dbReference type="Pfam" id="PF02779">
    <property type="entry name" value="Transket_pyr"/>
    <property type="match status" value="1"/>
</dbReference>
<accession>A0A1I3BI96</accession>
<dbReference type="Pfam" id="PF00676">
    <property type="entry name" value="E1_dh"/>
    <property type="match status" value="1"/>
</dbReference>
<evidence type="ECO:0000256" key="10">
    <source>
        <dbReference type="ARBA" id="ARBA00030680"/>
    </source>
</evidence>
<dbReference type="SUPFAM" id="SSF52518">
    <property type="entry name" value="Thiamin diphosphate-binding fold (THDP-binding)"/>
    <property type="match status" value="2"/>
</dbReference>
<dbReference type="GO" id="GO:0045252">
    <property type="term" value="C:oxoglutarate dehydrogenase complex"/>
    <property type="evidence" value="ECO:0007669"/>
    <property type="project" value="TreeGrafter"/>
</dbReference>
<dbReference type="Gene3D" id="3.40.50.12470">
    <property type="match status" value="1"/>
</dbReference>
<evidence type="ECO:0000256" key="3">
    <source>
        <dbReference type="ARBA" id="ARBA00006936"/>
    </source>
</evidence>
<organism evidence="13 14">
    <name type="scientific">Paracoccus aminovorans</name>
    <dbReference type="NCBI Taxonomy" id="34004"/>
    <lineage>
        <taxon>Bacteria</taxon>
        <taxon>Pseudomonadati</taxon>
        <taxon>Pseudomonadota</taxon>
        <taxon>Alphaproteobacteria</taxon>
        <taxon>Rhodobacterales</taxon>
        <taxon>Paracoccaceae</taxon>
        <taxon>Paracoccus</taxon>
    </lineage>
</organism>
<dbReference type="GO" id="GO:0030976">
    <property type="term" value="F:thiamine pyrophosphate binding"/>
    <property type="evidence" value="ECO:0007669"/>
    <property type="project" value="InterPro"/>
</dbReference>
<dbReference type="NCBIfam" id="NF008907">
    <property type="entry name" value="PRK12270.1"/>
    <property type="match status" value="1"/>
</dbReference>
<dbReference type="AlphaFoldDB" id="A0A1I3BI96"/>
<dbReference type="FunFam" id="3.40.50.12470:FF:000009">
    <property type="entry name" value="2-oxoglutarate dehydrogenase E1 component"/>
    <property type="match status" value="1"/>
</dbReference>
<dbReference type="Gene3D" id="3.40.50.11610">
    <property type="entry name" value="Multifunctional 2-oxoglutarate metabolism enzyme, C-terminal domain"/>
    <property type="match status" value="1"/>
</dbReference>
<comment type="similarity">
    <text evidence="3">Belongs to the alpha-ketoglutarate dehydrogenase family.</text>
</comment>
<dbReference type="Proteomes" id="UP000183635">
    <property type="component" value="Unassembled WGS sequence"/>
</dbReference>
<dbReference type="InterPro" id="IPR011603">
    <property type="entry name" value="2oxoglutarate_DH_E1"/>
</dbReference>
<comment type="cofactor">
    <cofactor evidence="1">
        <name>thiamine diphosphate</name>
        <dbReference type="ChEBI" id="CHEBI:58937"/>
    </cofactor>
</comment>
<feature type="domain" description="Transketolase-like pyrimidine-binding" evidence="12">
    <location>
        <begin position="633"/>
        <end position="826"/>
    </location>
</feature>
<evidence type="ECO:0000256" key="4">
    <source>
        <dbReference type="ARBA" id="ARBA00011301"/>
    </source>
</evidence>
<dbReference type="Pfam" id="PF16870">
    <property type="entry name" value="OxoGdeHyase_C"/>
    <property type="match status" value="1"/>
</dbReference>
<dbReference type="GO" id="GO:0005829">
    <property type="term" value="C:cytosol"/>
    <property type="evidence" value="ECO:0007669"/>
    <property type="project" value="TreeGrafter"/>
</dbReference>
<evidence type="ECO:0000313" key="14">
    <source>
        <dbReference type="Proteomes" id="UP000183635"/>
    </source>
</evidence>
<dbReference type="InterPro" id="IPR042179">
    <property type="entry name" value="KGD_C_sf"/>
</dbReference>
<dbReference type="PANTHER" id="PTHR23152:SF4">
    <property type="entry name" value="2-OXOADIPATE DEHYDROGENASE COMPLEX COMPONENT E1"/>
    <property type="match status" value="1"/>
</dbReference>
<dbReference type="RefSeq" id="WP_074968621.1">
    <property type="nucleotide sequence ID" value="NZ_CBCRYP010000057.1"/>
</dbReference>
<dbReference type="NCBIfam" id="NF006914">
    <property type="entry name" value="PRK09404.1"/>
    <property type="match status" value="1"/>
</dbReference>
<evidence type="ECO:0000259" key="12">
    <source>
        <dbReference type="SMART" id="SM00861"/>
    </source>
</evidence>
<dbReference type="GO" id="GO:0006096">
    <property type="term" value="P:glycolytic process"/>
    <property type="evidence" value="ECO:0007669"/>
    <property type="project" value="UniProtKB-KW"/>
</dbReference>
<dbReference type="Gene3D" id="1.10.287.1150">
    <property type="entry name" value="TPP helical domain"/>
    <property type="match status" value="1"/>
</dbReference>
<evidence type="ECO:0000256" key="8">
    <source>
        <dbReference type="ARBA" id="ARBA00023052"/>
    </source>
</evidence>
<dbReference type="SMART" id="SM00861">
    <property type="entry name" value="Transket_pyr"/>
    <property type="match status" value="1"/>
</dbReference>
<dbReference type="CDD" id="cd02016">
    <property type="entry name" value="TPP_E1_OGDC_like"/>
    <property type="match status" value="1"/>
</dbReference>
<dbReference type="InterPro" id="IPR029061">
    <property type="entry name" value="THDP-binding"/>
</dbReference>
<proteinExistence type="inferred from homology"/>
<evidence type="ECO:0000256" key="5">
    <source>
        <dbReference type="ARBA" id="ARBA00012280"/>
    </source>
</evidence>
<dbReference type="InterPro" id="IPR005475">
    <property type="entry name" value="Transketolase-like_Pyr-bd"/>
</dbReference>
<reference evidence="13 14" key="1">
    <citation type="submission" date="2016-10" db="EMBL/GenBank/DDBJ databases">
        <authorList>
            <person name="de Groot N.N."/>
        </authorList>
    </citation>
    <scope>NUCLEOTIDE SEQUENCE [LARGE SCALE GENOMIC DNA]</scope>
    <source>
        <strain evidence="13 14">DSM 8537</strain>
    </source>
</reference>
<evidence type="ECO:0000256" key="1">
    <source>
        <dbReference type="ARBA" id="ARBA00001964"/>
    </source>
</evidence>
<dbReference type="OrthoDB" id="9759785at2"/>
<evidence type="ECO:0000256" key="7">
    <source>
        <dbReference type="ARBA" id="ARBA00023002"/>
    </source>
</evidence>
<evidence type="ECO:0000256" key="11">
    <source>
        <dbReference type="ARBA" id="ARBA00051911"/>
    </source>
</evidence>
<dbReference type="EC" id="1.2.4.2" evidence="5"/>
<dbReference type="EMBL" id="FOPU01000022">
    <property type="protein sequence ID" value="SFH61982.1"/>
    <property type="molecule type" value="Genomic_DNA"/>
</dbReference>
<dbReference type="NCBIfam" id="TIGR00239">
    <property type="entry name" value="2oxo_dh_E1"/>
    <property type="match status" value="1"/>
</dbReference>
<dbReference type="PANTHER" id="PTHR23152">
    <property type="entry name" value="2-OXOGLUTARATE DEHYDROGENASE"/>
    <property type="match status" value="1"/>
</dbReference>
<gene>
    <name evidence="13" type="ORF">SAMN04488021_12220</name>
</gene>
<comment type="function">
    <text evidence="2">E1 component of the 2-oxoglutarate dehydrogenase (OGDH) complex which catalyzes the decarboxylation of 2-oxoglutarate, the first step in the conversion of 2-oxoglutarate to succinyl-CoA and CO(2).</text>
</comment>
<dbReference type="STRING" id="34004.SAMN04488021_12220"/>
<dbReference type="GO" id="GO:0006099">
    <property type="term" value="P:tricarboxylic acid cycle"/>
    <property type="evidence" value="ECO:0007669"/>
    <property type="project" value="TreeGrafter"/>
</dbReference>
<evidence type="ECO:0000256" key="9">
    <source>
        <dbReference type="ARBA" id="ARBA00023152"/>
    </source>
</evidence>
<keyword evidence="8" id="KW-0786">Thiamine pyrophosphate</keyword>
<dbReference type="InterPro" id="IPR032106">
    <property type="entry name" value="2-oxogl_dehyd_N"/>
</dbReference>
<comment type="catalytic activity">
    <reaction evidence="11">
        <text>N(6)-[(R)-lipoyl]-L-lysyl-[protein] + 2-oxoglutarate + H(+) = N(6)-[(R)-S(8)-succinyldihydrolipoyl]-L-lysyl-[protein] + CO2</text>
        <dbReference type="Rhea" id="RHEA:12188"/>
        <dbReference type="Rhea" id="RHEA-COMP:10474"/>
        <dbReference type="Rhea" id="RHEA-COMP:20092"/>
        <dbReference type="ChEBI" id="CHEBI:15378"/>
        <dbReference type="ChEBI" id="CHEBI:16526"/>
        <dbReference type="ChEBI" id="CHEBI:16810"/>
        <dbReference type="ChEBI" id="CHEBI:83099"/>
        <dbReference type="ChEBI" id="CHEBI:83120"/>
        <dbReference type="EC" id="1.2.4.2"/>
    </reaction>
</comment>
<dbReference type="Gene3D" id="3.40.50.970">
    <property type="match status" value="1"/>
</dbReference>
<dbReference type="PIRSF" id="PIRSF000157">
    <property type="entry name" value="Oxoglu_dh_E1"/>
    <property type="match status" value="1"/>
</dbReference>
<name>A0A1I3BI96_9RHOB</name>
<evidence type="ECO:0000313" key="13">
    <source>
        <dbReference type="EMBL" id="SFH61982.1"/>
    </source>
</evidence>
<keyword evidence="14" id="KW-1185">Reference proteome</keyword>
<comment type="subunit">
    <text evidence="4">Homodimer. Part of the 2-oxoglutarate dehydrogenase (OGDH) complex composed of E1 (2-oxoglutarate dehydrogenase), E2 (dihydrolipoamide succinyltransferase) and E3 (dihydrolipoamide dehydrogenase); the complex contains multiple copies of the three enzymatic components (E1, E2 and E3).</text>
</comment>
<keyword evidence="9" id="KW-0324">Glycolysis</keyword>
<evidence type="ECO:0000256" key="6">
    <source>
        <dbReference type="ARBA" id="ARBA00013321"/>
    </source>
</evidence>
<dbReference type="GO" id="GO:0004591">
    <property type="term" value="F:oxoglutarate dehydrogenase (succinyl-transferring) activity"/>
    <property type="evidence" value="ECO:0007669"/>
    <property type="project" value="UniProtKB-EC"/>
</dbReference>
<sequence>MNDQSPNAAFHDSSFLQGHNAAYVEQLYGQWAQDPSAVDQAWDAFFRSLGDEEAVVTREAKGASWRRADWPPMPSDDTTAALTGEWPMLPKTEAKAALDKIAAKAGEKAVSLTDDQLKRAVLDSIRAIMLIRAFRIRGHLHADLDPLGMREVPADGELDPKTYGFTEADLDRPIFIDNVLGLQIATVRQITDLMRRTYCGTFAIQFMHISNPEEAAWLKERIEGYGKEIAFTREGRRAILNKLVEAEGFEKFLHVKYMGTKRFGLDGGEALIPAMEQIIKRGGALGVKDVVFGMPHRGRLSVLANVLNKPYRAIFHEFQGGSYKPEDVDGSGDVKYHLGASSDRTFDDNTVHLSLTANPSHLEAVNPVVLGKVRAKQDQLSDQAHRTAVLPILLHGDAAFAGQGIVAECFQLSGIRGHRTGGTIHIVVNNQIGFTTAPHFSRTSPYPTDIALMVEAPIFHVNGDDPEAVVHAARVATEFRQKFHKDVVIDIFCYRRFGHNEGDEPMFTNPAMYKSIKGHKTTLQLYTDRLVADGLVPEGEIEEMKAAFQAHLNEEFEIGKNFKPNKADWLDGKWSGLAAEAEEYAPGQTGIAPETLAEIGNALTRVPDGFDLHKTVGRLLDAKKQMFETGKGFDWATGEALAYGSLLIEGHPVRLSGQDSTRGTFSQRHSAFIDQATEERYYPLNHIRGGQARYEVTDSMLSEYAVLGFEYGYSLAEPNTLTLWEAQFGDFANGAQIMFDQFINSGEKKWLRMSGLVVLMPHGYEGQGPEHSSARLERWLQMCAEDNWIVANCTTPANYFHILRRQLKRPFRKPLILMTPKSLLRHPLAVSKAADFTTGSSFHRVLWDDAQSGDAQLALKPDNEIRRVVVCSGKVYYDLLQARDAAGADDVYILRLEQFYPFPAQAMSKELERFKDAEVVWCQEEPKNMGGWTFVEPNIEWVLSRIGARHGRARYVGRAASASPATGLASRHKAEQEALVNEAITVGG</sequence>
<protein>
    <recommendedName>
        <fullName evidence="6">2-oxoglutarate dehydrogenase E1 component</fullName>
        <ecNumber evidence="5">1.2.4.2</ecNumber>
    </recommendedName>
    <alternativeName>
        <fullName evidence="10">Alpha-ketoglutarate dehydrogenase</fullName>
    </alternativeName>
</protein>
<dbReference type="InterPro" id="IPR031717">
    <property type="entry name" value="ODO-1/KGD_C"/>
</dbReference>
<evidence type="ECO:0000256" key="2">
    <source>
        <dbReference type="ARBA" id="ARBA00003906"/>
    </source>
</evidence>
<dbReference type="Pfam" id="PF16078">
    <property type="entry name" value="2-oxogl_dehyd_N"/>
    <property type="match status" value="1"/>
</dbReference>
<keyword evidence="7" id="KW-0560">Oxidoreductase</keyword>
<dbReference type="InterPro" id="IPR001017">
    <property type="entry name" value="DH_E1"/>
</dbReference>